<dbReference type="EMBL" id="DSBY01000205">
    <property type="protein sequence ID" value="HDS63462.1"/>
    <property type="molecule type" value="Genomic_DNA"/>
</dbReference>
<dbReference type="AlphaFoldDB" id="A0A831LRA4"/>
<organism evidence="1">
    <name type="scientific">Methanofollis liminatans</name>
    <dbReference type="NCBI Taxonomy" id="2201"/>
    <lineage>
        <taxon>Archaea</taxon>
        <taxon>Methanobacteriati</taxon>
        <taxon>Methanobacteriota</taxon>
        <taxon>Stenosarchaea group</taxon>
        <taxon>Methanomicrobia</taxon>
        <taxon>Methanomicrobiales</taxon>
        <taxon>Methanomicrobiaceae</taxon>
        <taxon>Methanofollis</taxon>
    </lineage>
</organism>
<proteinExistence type="predicted"/>
<reference evidence="1" key="1">
    <citation type="journal article" date="2020" name="mSystems">
        <title>Genome- and Community-Level Interaction Insights into Carbon Utilization and Element Cycling Functions of Hydrothermarchaeota in Hydrothermal Sediment.</title>
        <authorList>
            <person name="Zhou Z."/>
            <person name="Liu Y."/>
            <person name="Xu W."/>
            <person name="Pan J."/>
            <person name="Luo Z.H."/>
            <person name="Li M."/>
        </authorList>
    </citation>
    <scope>NUCLEOTIDE SEQUENCE</scope>
    <source>
        <strain evidence="1">SpSt-1183</strain>
    </source>
</reference>
<sequence>MGSVVTVPVITSIEPAVECLIDTVDGFFDLLFEIAIDAASTVTVWVNGVVAFAVSTYETFVSWLFDSATTVVETGVNIIRIVVANAAGSTERIIHAVITETPVTAAPEITSTIPEEQSISNVPGGSGIRTFGATVDQPTTIVFSVDGQEKHRFNAVTDAAWECDFSGYSAGTRSVVVTASNSNGSDAFTWSWEILEQPVITFVTPSADSVSNYDAEGKRVFHASVNIPCLLEIYLNDRLVEKSSSEDTAISHKFGTVPLGSYTIR</sequence>
<evidence type="ECO:0000313" key="1">
    <source>
        <dbReference type="EMBL" id="HDS63462.1"/>
    </source>
</evidence>
<feature type="non-terminal residue" evidence="1">
    <location>
        <position position="265"/>
    </location>
</feature>
<name>A0A831LRA4_9EURY</name>
<accession>A0A831LRA4</accession>
<dbReference type="Proteomes" id="UP000885648">
    <property type="component" value="Unassembled WGS sequence"/>
</dbReference>
<comment type="caution">
    <text evidence="1">The sequence shown here is derived from an EMBL/GenBank/DDBJ whole genome shotgun (WGS) entry which is preliminary data.</text>
</comment>
<protein>
    <submittedName>
        <fullName evidence="1">Uncharacterized protein</fullName>
    </submittedName>
</protein>
<gene>
    <name evidence="1" type="ORF">ENN52_04960</name>
</gene>